<dbReference type="RefSeq" id="WP_181739858.1">
    <property type="nucleotide sequence ID" value="NZ_JACEOL010000030.1"/>
</dbReference>
<evidence type="ECO:0000256" key="2">
    <source>
        <dbReference type="ARBA" id="ARBA00022475"/>
    </source>
</evidence>
<gene>
    <name evidence="7" type="ORF">H2C83_08655</name>
</gene>
<organism evidence="7 8">
    <name type="scientific">Thermoactinomyces mirandus</name>
    <dbReference type="NCBI Taxonomy" id="2756294"/>
    <lineage>
        <taxon>Bacteria</taxon>
        <taxon>Bacillati</taxon>
        <taxon>Bacillota</taxon>
        <taxon>Bacilli</taxon>
        <taxon>Bacillales</taxon>
        <taxon>Thermoactinomycetaceae</taxon>
        <taxon>Thermoactinomyces</taxon>
    </lineage>
</organism>
<feature type="transmembrane region" description="Helical" evidence="6">
    <location>
        <begin position="238"/>
        <end position="258"/>
    </location>
</feature>
<feature type="transmembrane region" description="Helical" evidence="6">
    <location>
        <begin position="460"/>
        <end position="478"/>
    </location>
</feature>
<protein>
    <submittedName>
        <fullName evidence="7">Polysaccharide biosynthesis protein</fullName>
    </submittedName>
</protein>
<keyword evidence="5 6" id="KW-0472">Membrane</keyword>
<feature type="transmembrane region" description="Helical" evidence="6">
    <location>
        <begin position="185"/>
        <end position="206"/>
    </location>
</feature>
<dbReference type="CDD" id="cd13124">
    <property type="entry name" value="MATE_SpoVB_like"/>
    <property type="match status" value="1"/>
</dbReference>
<dbReference type="PANTHER" id="PTHR30250:SF29">
    <property type="entry name" value="POLYSACCHARIDE BIOSYNTHESIS PROTEIN C-TERMINAL DOMAIN-CONTAINING PROTEIN"/>
    <property type="match status" value="1"/>
</dbReference>
<dbReference type="PIRSF" id="PIRSF038958">
    <property type="entry name" value="PG_synth_SpoVB"/>
    <property type="match status" value="1"/>
</dbReference>
<keyword evidence="2" id="KW-1003">Cell membrane</keyword>
<accession>A0A7W1XSB9</accession>
<evidence type="ECO:0000313" key="7">
    <source>
        <dbReference type="EMBL" id="MBA4602382.1"/>
    </source>
</evidence>
<evidence type="ECO:0000313" key="8">
    <source>
        <dbReference type="Proteomes" id="UP000538292"/>
    </source>
</evidence>
<evidence type="ECO:0000256" key="1">
    <source>
        <dbReference type="ARBA" id="ARBA00004651"/>
    </source>
</evidence>
<comment type="caution">
    <text evidence="7">The sequence shown here is derived from an EMBL/GenBank/DDBJ whole genome shotgun (WGS) entry which is preliminary data.</text>
</comment>
<proteinExistence type="predicted"/>
<dbReference type="PANTHER" id="PTHR30250">
    <property type="entry name" value="PST FAMILY PREDICTED COLANIC ACID TRANSPORTER"/>
    <property type="match status" value="1"/>
</dbReference>
<dbReference type="InterPro" id="IPR024923">
    <property type="entry name" value="PG_synth_SpoVB"/>
</dbReference>
<feature type="transmembrane region" description="Helical" evidence="6">
    <location>
        <begin position="89"/>
        <end position="109"/>
    </location>
</feature>
<feature type="transmembrane region" description="Helical" evidence="6">
    <location>
        <begin position="9"/>
        <end position="28"/>
    </location>
</feature>
<dbReference type="GO" id="GO:0005886">
    <property type="term" value="C:plasma membrane"/>
    <property type="evidence" value="ECO:0007669"/>
    <property type="project" value="UniProtKB-SubCell"/>
</dbReference>
<keyword evidence="3 6" id="KW-0812">Transmembrane</keyword>
<feature type="transmembrane region" description="Helical" evidence="6">
    <location>
        <begin position="329"/>
        <end position="350"/>
    </location>
</feature>
<feature type="transmembrane region" description="Helical" evidence="6">
    <location>
        <begin position="121"/>
        <end position="139"/>
    </location>
</feature>
<evidence type="ECO:0000256" key="6">
    <source>
        <dbReference type="SAM" id="Phobius"/>
    </source>
</evidence>
<dbReference type="Pfam" id="PF01943">
    <property type="entry name" value="Polysacc_synt"/>
    <property type="match status" value="1"/>
</dbReference>
<dbReference type="EMBL" id="JACEOL010000030">
    <property type="protein sequence ID" value="MBA4602382.1"/>
    <property type="molecule type" value="Genomic_DNA"/>
</dbReference>
<reference evidence="7 8" key="1">
    <citation type="submission" date="2020-07" db="EMBL/GenBank/DDBJ databases">
        <title>Thermoactinomyces phylogeny.</title>
        <authorList>
            <person name="Dunlap C."/>
        </authorList>
    </citation>
    <scope>NUCLEOTIDE SEQUENCE [LARGE SCALE GENOMIC DNA]</scope>
    <source>
        <strain evidence="7 8">AMNI-1</strain>
    </source>
</reference>
<name>A0A7W1XSB9_9BACL</name>
<evidence type="ECO:0000256" key="4">
    <source>
        <dbReference type="ARBA" id="ARBA00022989"/>
    </source>
</evidence>
<evidence type="ECO:0000256" key="3">
    <source>
        <dbReference type="ARBA" id="ARBA00022692"/>
    </source>
</evidence>
<feature type="transmembrane region" description="Helical" evidence="6">
    <location>
        <begin position="290"/>
        <end position="309"/>
    </location>
</feature>
<keyword evidence="4 6" id="KW-1133">Transmembrane helix</keyword>
<feature type="transmembrane region" description="Helical" evidence="6">
    <location>
        <begin position="362"/>
        <end position="384"/>
    </location>
</feature>
<feature type="transmembrane region" description="Helical" evidence="6">
    <location>
        <begin position="421"/>
        <end position="439"/>
    </location>
</feature>
<dbReference type="AlphaFoldDB" id="A0A7W1XSB9"/>
<sequence>MANKLVKGTVILSIATLFTKIIGALFWAPFQNIAGDETVGLYRISFPFYTILLMVASAGIPITVSKFVAERLAKDDRYGARRVLKAASFILTLSGLVAFSILFFGARFISHVLLDNPPTESSLKVLAFAILIVPIMAVYRGYFQGHQQMMPTGISQVVEQIIRVSVVIGLTYWMVEAHFSRELVAAGATSGAFAGALGGLAVVLWYNRKDLKLLKNVTPPSPTEIKTRESLSKLAMKIILYALPISLGTLILPLIGLIDSFTVPRLLMSLGNTESMANTLFGIYGRGEPFVNVISTFSSALTLALIPTISAHIARQEMAAVEHKIKQAWLMTLVVSMPSVMGLVILARPLNILMFENDSGTLTLSVLACSSVFSTLAVTSSGILQGMGYNKLPVRHLMIGAAVKLAGNFVFIPWFGITGSAMSMVVAYFVVCSLNMWMVTKKTGLRLDIRRQFVKPALSAGLMGITLMAAYLFITHWIDPLQISRVGNGILSISLCLLGVMIYSIVLLLTKTIGENEIRLLPKGTRILAALKKVGLIRPSEQEMTA</sequence>
<evidence type="ECO:0000256" key="5">
    <source>
        <dbReference type="ARBA" id="ARBA00023136"/>
    </source>
</evidence>
<keyword evidence="8" id="KW-1185">Reference proteome</keyword>
<dbReference type="InterPro" id="IPR002797">
    <property type="entry name" value="Polysacc_synth"/>
</dbReference>
<dbReference type="InterPro" id="IPR050833">
    <property type="entry name" value="Poly_Biosynth_Transport"/>
</dbReference>
<comment type="subcellular location">
    <subcellularLocation>
        <location evidence="1">Cell membrane</location>
        <topology evidence="1">Multi-pass membrane protein</topology>
    </subcellularLocation>
</comment>
<feature type="transmembrane region" description="Helical" evidence="6">
    <location>
        <begin position="48"/>
        <end position="69"/>
    </location>
</feature>
<dbReference type="Proteomes" id="UP000538292">
    <property type="component" value="Unassembled WGS sequence"/>
</dbReference>
<feature type="transmembrane region" description="Helical" evidence="6">
    <location>
        <begin position="490"/>
        <end position="509"/>
    </location>
</feature>